<dbReference type="InterPro" id="IPR055567">
    <property type="entry name" value="DUF7143"/>
</dbReference>
<organism evidence="3 4">
    <name type="scientific">Sarocladium strictum</name>
    <name type="common">Black bundle disease fungus</name>
    <name type="synonym">Acremonium strictum</name>
    <dbReference type="NCBI Taxonomy" id="5046"/>
    <lineage>
        <taxon>Eukaryota</taxon>
        <taxon>Fungi</taxon>
        <taxon>Dikarya</taxon>
        <taxon>Ascomycota</taxon>
        <taxon>Pezizomycotina</taxon>
        <taxon>Sordariomycetes</taxon>
        <taxon>Hypocreomycetidae</taxon>
        <taxon>Hypocreales</taxon>
        <taxon>Sarocladiaceae</taxon>
        <taxon>Sarocladium</taxon>
    </lineage>
</organism>
<sequence>MQPTLLLLFASAGFAATIPITRQAAAPCFIIGKQVLPASTLKAADALASVATCSADRTTLSGVPDVTVGGATFSDIDFSKSGQSPLQFALDRFAGAQPLASSDLQLFKDELDVYTATESGIRSVGGNLAIKVPKFFLEFQVSRIETAQGNPPAGAGQQVDHLLDKVLKNAAGESPALLDQVRQLAANIA</sequence>
<evidence type="ECO:0000259" key="2">
    <source>
        <dbReference type="Pfam" id="PF23631"/>
    </source>
</evidence>
<dbReference type="AlphaFoldDB" id="A0AA39L440"/>
<dbReference type="Proteomes" id="UP001175261">
    <property type="component" value="Unassembled WGS sequence"/>
</dbReference>
<feature type="signal peptide" evidence="1">
    <location>
        <begin position="1"/>
        <end position="17"/>
    </location>
</feature>
<gene>
    <name evidence="3" type="ORF">NLU13_9168</name>
</gene>
<keyword evidence="1" id="KW-0732">Signal</keyword>
<evidence type="ECO:0000313" key="3">
    <source>
        <dbReference type="EMBL" id="KAK0383255.1"/>
    </source>
</evidence>
<dbReference type="PANTHER" id="PTHR37592">
    <property type="match status" value="1"/>
</dbReference>
<reference evidence="3" key="1">
    <citation type="submission" date="2022-10" db="EMBL/GenBank/DDBJ databases">
        <title>Determination and structural analysis of whole genome sequence of Sarocladium strictum F4-1.</title>
        <authorList>
            <person name="Hu L."/>
            <person name="Jiang Y."/>
        </authorList>
    </citation>
    <scope>NUCLEOTIDE SEQUENCE</scope>
    <source>
        <strain evidence="3">F4-1</strain>
    </source>
</reference>
<feature type="chain" id="PRO_5041352266" description="DUF7143 domain-containing protein" evidence="1">
    <location>
        <begin position="18"/>
        <end position="189"/>
    </location>
</feature>
<proteinExistence type="predicted"/>
<dbReference type="Pfam" id="PF23631">
    <property type="entry name" value="DUF7143"/>
    <property type="match status" value="1"/>
</dbReference>
<protein>
    <recommendedName>
        <fullName evidence="2">DUF7143 domain-containing protein</fullName>
    </recommendedName>
</protein>
<evidence type="ECO:0000313" key="4">
    <source>
        <dbReference type="Proteomes" id="UP001175261"/>
    </source>
</evidence>
<comment type="caution">
    <text evidence="3">The sequence shown here is derived from an EMBL/GenBank/DDBJ whole genome shotgun (WGS) entry which is preliminary data.</text>
</comment>
<keyword evidence="4" id="KW-1185">Reference proteome</keyword>
<name>A0AA39L440_SARSR</name>
<accession>A0AA39L440</accession>
<evidence type="ECO:0000256" key="1">
    <source>
        <dbReference type="SAM" id="SignalP"/>
    </source>
</evidence>
<feature type="domain" description="DUF7143" evidence="2">
    <location>
        <begin position="30"/>
        <end position="187"/>
    </location>
</feature>
<dbReference type="EMBL" id="JAPDFR010000009">
    <property type="protein sequence ID" value="KAK0383255.1"/>
    <property type="molecule type" value="Genomic_DNA"/>
</dbReference>
<dbReference type="PANTHER" id="PTHR37592:SF1">
    <property type="match status" value="1"/>
</dbReference>